<evidence type="ECO:0000313" key="1">
    <source>
        <dbReference type="EMBL" id="CAK9873717.1"/>
    </source>
</evidence>
<dbReference type="PANTHER" id="PTHR37067">
    <property type="entry name" value="PX DOMAIN-CONTAINING PROTEIN"/>
    <property type="match status" value="1"/>
</dbReference>
<dbReference type="SUPFAM" id="SSF53098">
    <property type="entry name" value="Ribonuclease H-like"/>
    <property type="match status" value="1"/>
</dbReference>
<evidence type="ECO:0000313" key="2">
    <source>
        <dbReference type="Proteomes" id="UP001497522"/>
    </source>
</evidence>
<gene>
    <name evidence="1" type="ORF">CSSPJE1EN2_LOCUS16189</name>
</gene>
<keyword evidence="2" id="KW-1185">Reference proteome</keyword>
<dbReference type="Proteomes" id="UP001497522">
    <property type="component" value="Chromosome 3"/>
</dbReference>
<name>A0ABP1BF69_9BRYO</name>
<protein>
    <recommendedName>
        <fullName evidence="3">DUF4371 domain-containing protein</fullName>
    </recommendedName>
</protein>
<evidence type="ECO:0008006" key="3">
    <source>
        <dbReference type="Google" id="ProtNLM"/>
    </source>
</evidence>
<dbReference type="PANTHER" id="PTHR37067:SF3">
    <property type="entry name" value="PX DOMAIN-CONTAINING PROTEIN"/>
    <property type="match status" value="1"/>
</dbReference>
<accession>A0ABP1BF69</accession>
<organism evidence="1 2">
    <name type="scientific">Sphagnum jensenii</name>
    <dbReference type="NCBI Taxonomy" id="128206"/>
    <lineage>
        <taxon>Eukaryota</taxon>
        <taxon>Viridiplantae</taxon>
        <taxon>Streptophyta</taxon>
        <taxon>Embryophyta</taxon>
        <taxon>Bryophyta</taxon>
        <taxon>Sphagnophytina</taxon>
        <taxon>Sphagnopsida</taxon>
        <taxon>Sphagnales</taxon>
        <taxon>Sphagnaceae</taxon>
        <taxon>Sphagnum</taxon>
    </lineage>
</organism>
<sequence length="307" mass="35272">MKLFCKKDDALVYIVTIKDCLRFDLAMDYVDIGLSFRQTAAAIQKAKDRTKMAKLIGLNDCIVGQYMRVLVVVVLQQIALILDDESVWAMSLAGDRSTHHGQSFFDLRLRVCYRDNLVNLHFVALPMFERHSDMNIFNLITKFMDALYSKWRSKMIGVLTDGENTMIGRHVGVVTRLVACADNNVLRIWCTSHQINTVVKAAVEAIDNGVWVKQVYTFSVFLRAQDNLIIEMNVKCPKKTNRWAHLGRLLNFYISYRRPLLEYTQNKQPELMSSNLWWIITYAVASAIDSINITLVQLQARSLLIVQ</sequence>
<reference evidence="1" key="1">
    <citation type="submission" date="2024-03" db="EMBL/GenBank/DDBJ databases">
        <authorList>
            <consortium name="ELIXIR-Norway"/>
            <consortium name="Elixir Norway"/>
        </authorList>
    </citation>
    <scope>NUCLEOTIDE SEQUENCE</scope>
</reference>
<dbReference type="InterPro" id="IPR012337">
    <property type="entry name" value="RNaseH-like_sf"/>
</dbReference>
<proteinExistence type="predicted"/>
<dbReference type="EMBL" id="OZ023704">
    <property type="protein sequence ID" value="CAK9873717.1"/>
    <property type="molecule type" value="Genomic_DNA"/>
</dbReference>